<dbReference type="InterPro" id="IPR004046">
    <property type="entry name" value="GST_C"/>
</dbReference>
<evidence type="ECO:0000313" key="4">
    <source>
        <dbReference type="Proteomes" id="UP001489004"/>
    </source>
</evidence>
<dbReference type="InterPro" id="IPR036282">
    <property type="entry name" value="Glutathione-S-Trfase_C_sf"/>
</dbReference>
<dbReference type="SFLD" id="SFLDG00358">
    <property type="entry name" value="Main_(cytGST)"/>
    <property type="match status" value="1"/>
</dbReference>
<dbReference type="PANTHER" id="PTHR44750">
    <property type="entry name" value="GLUTATHIONE S-TRANSFERASE T1-RELATED"/>
    <property type="match status" value="1"/>
</dbReference>
<dbReference type="Gene3D" id="3.40.30.10">
    <property type="entry name" value="Glutaredoxin"/>
    <property type="match status" value="1"/>
</dbReference>
<feature type="domain" description="GST C-terminal" evidence="2">
    <location>
        <begin position="86"/>
        <end position="238"/>
    </location>
</feature>
<dbReference type="InterPro" id="IPR043377">
    <property type="entry name" value="GSTT1/2/3"/>
</dbReference>
<dbReference type="SUPFAM" id="SSF47616">
    <property type="entry name" value="GST C-terminal domain-like"/>
    <property type="match status" value="1"/>
</dbReference>
<dbReference type="PANTHER" id="PTHR44750:SF1">
    <property type="entry name" value="GLUTATHIONE S-TRANSFERASE T1-RELATED"/>
    <property type="match status" value="1"/>
</dbReference>
<dbReference type="InterPro" id="IPR004045">
    <property type="entry name" value="Glutathione_S-Trfase_N"/>
</dbReference>
<evidence type="ECO:0000259" key="1">
    <source>
        <dbReference type="PROSITE" id="PS50404"/>
    </source>
</evidence>
<dbReference type="SFLD" id="SFLDS00019">
    <property type="entry name" value="Glutathione_Transferase_(cytos"/>
    <property type="match status" value="1"/>
</dbReference>
<dbReference type="PROSITE" id="PS50404">
    <property type="entry name" value="GST_NTER"/>
    <property type="match status" value="1"/>
</dbReference>
<dbReference type="AlphaFoldDB" id="A0AAW1RAU6"/>
<sequence>MEVFVDYGSQPSRMVMLFCRVNKLPVKEHIVQISRGQNRTKEQLAVNPLGKLPYLKHGDFVLPESAAICRYLAATHQVPDHWYPADPRQRARVDAALDWHHGNVRAGAAKLTWHRVIAPVLGAGQYSETVAREAENTLKTALKSLETYWLASTPFVAGQQISLPDLLMACELQQLVLLDGAKQGATMQQLMEPLPAVRAWMDCVAAAIGPQYAVVHQILGKMRERAVSLKQQQPASKM</sequence>
<comment type="caution">
    <text evidence="3">The sequence shown here is derived from an EMBL/GenBank/DDBJ whole genome shotgun (WGS) entry which is preliminary data.</text>
</comment>
<dbReference type="EMBL" id="JALJOR010000001">
    <property type="protein sequence ID" value="KAK9830426.1"/>
    <property type="molecule type" value="Genomic_DNA"/>
</dbReference>
<dbReference type="Proteomes" id="UP001489004">
    <property type="component" value="Unassembled WGS sequence"/>
</dbReference>
<keyword evidence="4" id="KW-1185">Reference proteome</keyword>
<gene>
    <name evidence="3" type="ORF">WJX72_011719</name>
</gene>
<accession>A0AAW1RAU6</accession>
<protein>
    <submittedName>
        <fullName evidence="3">Uncharacterized protein</fullName>
    </submittedName>
</protein>
<dbReference type="PROSITE" id="PS50405">
    <property type="entry name" value="GST_CTER"/>
    <property type="match status" value="1"/>
</dbReference>
<dbReference type="Pfam" id="PF00043">
    <property type="entry name" value="GST_C"/>
    <property type="match status" value="1"/>
</dbReference>
<dbReference type="Pfam" id="PF13417">
    <property type="entry name" value="GST_N_3"/>
    <property type="match status" value="1"/>
</dbReference>
<evidence type="ECO:0000259" key="2">
    <source>
        <dbReference type="PROSITE" id="PS50405"/>
    </source>
</evidence>
<name>A0AAW1RAU6_9CHLO</name>
<dbReference type="InterPro" id="IPR036249">
    <property type="entry name" value="Thioredoxin-like_sf"/>
</dbReference>
<dbReference type="InterPro" id="IPR040079">
    <property type="entry name" value="Glutathione_S-Trfase"/>
</dbReference>
<dbReference type="InterPro" id="IPR010987">
    <property type="entry name" value="Glutathione-S-Trfase_C-like"/>
</dbReference>
<dbReference type="Gene3D" id="1.20.1050.10">
    <property type="match status" value="1"/>
</dbReference>
<feature type="domain" description="GST N-terminal" evidence="1">
    <location>
        <begin position="1"/>
        <end position="80"/>
    </location>
</feature>
<reference evidence="3 4" key="1">
    <citation type="journal article" date="2024" name="Nat. Commun.">
        <title>Phylogenomics reveals the evolutionary origins of lichenization in chlorophyte algae.</title>
        <authorList>
            <person name="Puginier C."/>
            <person name="Libourel C."/>
            <person name="Otte J."/>
            <person name="Skaloud P."/>
            <person name="Haon M."/>
            <person name="Grisel S."/>
            <person name="Petersen M."/>
            <person name="Berrin J.G."/>
            <person name="Delaux P.M."/>
            <person name="Dal Grande F."/>
            <person name="Keller J."/>
        </authorList>
    </citation>
    <scope>NUCLEOTIDE SEQUENCE [LARGE SCALE GENOMIC DNA]</scope>
    <source>
        <strain evidence="3 4">SAG 2043</strain>
    </source>
</reference>
<dbReference type="SUPFAM" id="SSF52833">
    <property type="entry name" value="Thioredoxin-like"/>
    <property type="match status" value="1"/>
</dbReference>
<evidence type="ECO:0000313" key="3">
    <source>
        <dbReference type="EMBL" id="KAK9830426.1"/>
    </source>
</evidence>
<organism evidence="3 4">
    <name type="scientific">[Myrmecia] bisecta</name>
    <dbReference type="NCBI Taxonomy" id="41462"/>
    <lineage>
        <taxon>Eukaryota</taxon>
        <taxon>Viridiplantae</taxon>
        <taxon>Chlorophyta</taxon>
        <taxon>core chlorophytes</taxon>
        <taxon>Trebouxiophyceae</taxon>
        <taxon>Trebouxiales</taxon>
        <taxon>Trebouxiaceae</taxon>
        <taxon>Myrmecia</taxon>
    </lineage>
</organism>
<proteinExistence type="predicted"/>